<dbReference type="OrthoDB" id="2448058at2759"/>
<feature type="non-terminal residue" evidence="1">
    <location>
        <position position="1"/>
    </location>
</feature>
<accession>A0A9N9N5U6</accession>
<comment type="caution">
    <text evidence="1">The sequence shown here is derived from an EMBL/GenBank/DDBJ whole genome shotgun (WGS) entry which is preliminary data.</text>
</comment>
<proteinExistence type="predicted"/>
<gene>
    <name evidence="1" type="ORF">ALEPTO_LOCUS11649</name>
</gene>
<organism evidence="1 2">
    <name type="scientific">Ambispora leptoticha</name>
    <dbReference type="NCBI Taxonomy" id="144679"/>
    <lineage>
        <taxon>Eukaryota</taxon>
        <taxon>Fungi</taxon>
        <taxon>Fungi incertae sedis</taxon>
        <taxon>Mucoromycota</taxon>
        <taxon>Glomeromycotina</taxon>
        <taxon>Glomeromycetes</taxon>
        <taxon>Archaeosporales</taxon>
        <taxon>Ambisporaceae</taxon>
        <taxon>Ambispora</taxon>
    </lineage>
</organism>
<dbReference type="EMBL" id="CAJVPS010020049">
    <property type="protein sequence ID" value="CAG8703104.1"/>
    <property type="molecule type" value="Genomic_DNA"/>
</dbReference>
<dbReference type="AlphaFoldDB" id="A0A9N9N5U6"/>
<evidence type="ECO:0000313" key="2">
    <source>
        <dbReference type="Proteomes" id="UP000789508"/>
    </source>
</evidence>
<reference evidence="1" key="1">
    <citation type="submission" date="2021-06" db="EMBL/GenBank/DDBJ databases">
        <authorList>
            <person name="Kallberg Y."/>
            <person name="Tangrot J."/>
            <person name="Rosling A."/>
        </authorList>
    </citation>
    <scope>NUCLEOTIDE SEQUENCE</scope>
    <source>
        <strain evidence="1">FL130A</strain>
    </source>
</reference>
<dbReference type="Proteomes" id="UP000789508">
    <property type="component" value="Unassembled WGS sequence"/>
</dbReference>
<keyword evidence="2" id="KW-1185">Reference proteome</keyword>
<evidence type="ECO:0000313" key="1">
    <source>
        <dbReference type="EMBL" id="CAG8703104.1"/>
    </source>
</evidence>
<protein>
    <submittedName>
        <fullName evidence="1">5439_t:CDS:1</fullName>
    </submittedName>
</protein>
<sequence>ATIERQYYNKNIEISKQTRFNTMHICYDWAQNVLIPYSPWQPGGLFFKSPFNVHLFGITNTSLEPTTQ</sequence>
<name>A0A9N9N5U6_9GLOM</name>